<dbReference type="RefSeq" id="WP_159396517.1">
    <property type="nucleotide sequence ID" value="NZ_CP012673.1"/>
</dbReference>
<dbReference type="InterPro" id="IPR011047">
    <property type="entry name" value="Quinoprotein_ADH-like_sf"/>
</dbReference>
<protein>
    <submittedName>
        <fullName evidence="1">Uncharacterized protein</fullName>
    </submittedName>
</protein>
<reference evidence="1 2" key="1">
    <citation type="submission" date="2015-09" db="EMBL/GenBank/DDBJ databases">
        <title>Sorangium comparison.</title>
        <authorList>
            <person name="Zaburannyi N."/>
            <person name="Bunk B."/>
            <person name="Overmann J."/>
            <person name="Mueller R."/>
        </authorList>
    </citation>
    <scope>NUCLEOTIDE SEQUENCE [LARGE SCALE GENOMIC DNA]</scope>
    <source>
        <strain evidence="1 2">So ce26</strain>
    </source>
</reference>
<dbReference type="OrthoDB" id="53254at2"/>
<dbReference type="PANTHER" id="PTHR35580:SF1">
    <property type="entry name" value="PHYTASE-LIKE DOMAIN-CONTAINING PROTEIN"/>
    <property type="match status" value="1"/>
</dbReference>
<dbReference type="AlphaFoldDB" id="A0A2L0EHM4"/>
<dbReference type="InterPro" id="IPR052918">
    <property type="entry name" value="Motility_Chemotaxis_Reg"/>
</dbReference>
<proteinExistence type="predicted"/>
<accession>A0A2L0EHM4</accession>
<sequence length="426" mass="45417">MAIAMDPAANTLAAGRFRGEVDFGAGPVGIDEGPITPPQDDQSFLVKYDANGELLFFKALGADAWVRGIETDAAGNIFIHGDWSGTITLGDDVFLSGPEDRSYSFLAKLDPEGEPLWHQIYYSEHAYLFGVDYSMTMKDIAVDGAGDVILLGEFDGEVDFGTGPLVSEDMRDEGNTRDGFVVKYAGATGAPLWSKQIGSSWFDTMRSVDANEAGEIAVSAAVSIEPIDTAAFNPNCLLAMKLTPAGEEVWRFESYWEYGGVFAVENELDELGGVVLQGSVLGITDFGGGPVGSDTRYVKTLARFDEAGGYAWHRVFPLRYDPAFGVNGAREVVVAGEMSDPLDLGGDPLVSAGATDIFLARLAPDGDVLFRALLGDAAGQSVDRLAVGADGSTVLLGSFNDTLTVGPHVMVNTTGQWQPFLARVRY</sequence>
<dbReference type="PANTHER" id="PTHR35580">
    <property type="entry name" value="CELL SURFACE GLYCOPROTEIN (S-LAYER PROTEIN)-LIKE PROTEIN"/>
    <property type="match status" value="1"/>
</dbReference>
<dbReference type="EMBL" id="CP012673">
    <property type="protein sequence ID" value="AUX38777.1"/>
    <property type="molecule type" value="Genomic_DNA"/>
</dbReference>
<dbReference type="SUPFAM" id="SSF50998">
    <property type="entry name" value="Quinoprotein alcohol dehydrogenase-like"/>
    <property type="match status" value="1"/>
</dbReference>
<evidence type="ECO:0000313" key="1">
    <source>
        <dbReference type="EMBL" id="AUX38777.1"/>
    </source>
</evidence>
<evidence type="ECO:0000313" key="2">
    <source>
        <dbReference type="Proteomes" id="UP000238348"/>
    </source>
</evidence>
<organism evidence="1 2">
    <name type="scientific">Sorangium cellulosum</name>
    <name type="common">Polyangium cellulosum</name>
    <dbReference type="NCBI Taxonomy" id="56"/>
    <lineage>
        <taxon>Bacteria</taxon>
        <taxon>Pseudomonadati</taxon>
        <taxon>Myxococcota</taxon>
        <taxon>Polyangia</taxon>
        <taxon>Polyangiales</taxon>
        <taxon>Polyangiaceae</taxon>
        <taxon>Sorangium</taxon>
    </lineage>
</organism>
<gene>
    <name evidence="1" type="ORF">SOCE26_001550</name>
</gene>
<dbReference type="Proteomes" id="UP000238348">
    <property type="component" value="Chromosome"/>
</dbReference>
<name>A0A2L0EHM4_SORCE</name>